<comment type="similarity">
    <text evidence="1 5">Belongs to the aldehyde dehydrogenase family.</text>
</comment>
<protein>
    <recommendedName>
        <fullName evidence="7">Aldehyde dehydrogenase domain-containing protein</fullName>
    </recommendedName>
</protein>
<dbReference type="InterPro" id="IPR029510">
    <property type="entry name" value="Ald_DH_CS_GLU"/>
</dbReference>
<keyword evidence="9" id="KW-1185">Reference proteome</keyword>
<evidence type="ECO:0000256" key="4">
    <source>
        <dbReference type="PROSITE-ProRule" id="PRU10007"/>
    </source>
</evidence>
<evidence type="ECO:0000313" key="8">
    <source>
        <dbReference type="EMBL" id="CAK1584387.1"/>
    </source>
</evidence>
<evidence type="ECO:0000256" key="2">
    <source>
        <dbReference type="ARBA" id="ARBA00023002"/>
    </source>
</evidence>
<dbReference type="PROSITE" id="PS00687">
    <property type="entry name" value="ALDEHYDE_DEHYDR_GLU"/>
    <property type="match status" value="1"/>
</dbReference>
<sequence>MFKTKNRTRTVVVTMPTSYSQDASDTRDSEVHVIDIENIVDPAGSATEETHGLQIQIEKVSGEQNMNGNGTINSKPKPVNLADVVEKARDTFNRGVTKPIEWRRQQLQNLLRLYTENQNAMIAALQKDLRRSKMEAVLLETDYLINDLKNTLNNLEEWAKPERPSKGLVNMLDDVVIYNDPYGVALVIGAWNYPLQLLLLPMAGAIAAGNVVIVKPSELAVACAQFIAEMIPKYLDNDAVIVVEGGPEETTELLKQKFDYIFYTGGTNVGKIVYAAATKYLTPVTLELGGKSPVYIDSTVDIRVTAKRVLWGKFINAGQTCIAPDYVLCSKEVQDKFIEAARDILKEWYGDDAQKSPDLCRIINSRHFSRLQALVDACKSKIAIGGGCDPKERFIEPTIVANVTGGEKIMEDEIFGPILPIVPVENAYEAIKFINAREKPLVLYVFSKDKDLVSNIVENTSCGGMCVNDTIMHMGVDTLPFGGVGNSGMGAYHGKATFDTFTHKKSCLVKNFAVIGEKLGSMRYPPYNDSKLNKITRLMAKRSMPSLSFLPYLLTFILGAGVSYGIFAWQKIASEDL</sequence>
<dbReference type="PANTHER" id="PTHR43570:SF16">
    <property type="entry name" value="ALDEHYDE DEHYDROGENASE TYPE III, ISOFORM Q"/>
    <property type="match status" value="1"/>
</dbReference>
<comment type="caution">
    <text evidence="8">The sequence shown here is derived from an EMBL/GenBank/DDBJ whole genome shotgun (WGS) entry which is preliminary data.</text>
</comment>
<evidence type="ECO:0000256" key="5">
    <source>
        <dbReference type="RuleBase" id="RU003345"/>
    </source>
</evidence>
<keyword evidence="6" id="KW-1133">Transmembrane helix</keyword>
<dbReference type="Gene3D" id="3.40.309.10">
    <property type="entry name" value="Aldehyde Dehydrogenase, Chain A, domain 2"/>
    <property type="match status" value="1"/>
</dbReference>
<evidence type="ECO:0000256" key="1">
    <source>
        <dbReference type="ARBA" id="ARBA00009986"/>
    </source>
</evidence>
<name>A0AAV1KRH3_9NEOP</name>
<keyword evidence="6" id="KW-0472">Membrane</keyword>
<dbReference type="PANTHER" id="PTHR43570">
    <property type="entry name" value="ALDEHYDE DEHYDROGENASE"/>
    <property type="match status" value="1"/>
</dbReference>
<dbReference type="FunFam" id="3.40.309.10:FF:000003">
    <property type="entry name" value="Aldehyde dehydrogenase"/>
    <property type="match status" value="1"/>
</dbReference>
<dbReference type="GO" id="GO:0004029">
    <property type="term" value="F:aldehyde dehydrogenase (NAD+) activity"/>
    <property type="evidence" value="ECO:0007669"/>
    <property type="project" value="TreeGrafter"/>
</dbReference>
<organism evidence="8 9">
    <name type="scientific">Parnassius mnemosyne</name>
    <name type="common">clouded apollo</name>
    <dbReference type="NCBI Taxonomy" id="213953"/>
    <lineage>
        <taxon>Eukaryota</taxon>
        <taxon>Metazoa</taxon>
        <taxon>Ecdysozoa</taxon>
        <taxon>Arthropoda</taxon>
        <taxon>Hexapoda</taxon>
        <taxon>Insecta</taxon>
        <taxon>Pterygota</taxon>
        <taxon>Neoptera</taxon>
        <taxon>Endopterygota</taxon>
        <taxon>Lepidoptera</taxon>
        <taxon>Glossata</taxon>
        <taxon>Ditrysia</taxon>
        <taxon>Papilionoidea</taxon>
        <taxon>Papilionidae</taxon>
        <taxon>Parnassiinae</taxon>
        <taxon>Parnassini</taxon>
        <taxon>Parnassius</taxon>
        <taxon>Driopa</taxon>
    </lineage>
</organism>
<dbReference type="FunFam" id="3.40.605.10:FF:000004">
    <property type="entry name" value="Aldehyde dehydrogenase"/>
    <property type="match status" value="1"/>
</dbReference>
<reference evidence="8 9" key="1">
    <citation type="submission" date="2023-11" db="EMBL/GenBank/DDBJ databases">
        <authorList>
            <person name="Hedman E."/>
            <person name="Englund M."/>
            <person name="Stromberg M."/>
            <person name="Nyberg Akerstrom W."/>
            <person name="Nylinder S."/>
            <person name="Jareborg N."/>
            <person name="Kallberg Y."/>
            <person name="Kronander E."/>
        </authorList>
    </citation>
    <scope>NUCLEOTIDE SEQUENCE [LARGE SCALE GENOMIC DNA]</scope>
</reference>
<proteinExistence type="inferred from homology"/>
<dbReference type="InterPro" id="IPR016160">
    <property type="entry name" value="Ald_DH_CS_CYS"/>
</dbReference>
<accession>A0AAV1KRH3</accession>
<keyword evidence="2 5" id="KW-0560">Oxidoreductase</keyword>
<feature type="transmembrane region" description="Helical" evidence="6">
    <location>
        <begin position="549"/>
        <end position="569"/>
    </location>
</feature>
<evidence type="ECO:0000256" key="6">
    <source>
        <dbReference type="SAM" id="Phobius"/>
    </source>
</evidence>
<dbReference type="Pfam" id="PF00171">
    <property type="entry name" value="Aldedh"/>
    <property type="match status" value="1"/>
</dbReference>
<dbReference type="AlphaFoldDB" id="A0AAV1KRH3"/>
<keyword evidence="3" id="KW-0520">NAD</keyword>
<feature type="domain" description="Aldehyde dehydrogenase" evidence="7">
    <location>
        <begin position="82"/>
        <end position="506"/>
    </location>
</feature>
<feature type="active site" evidence="4">
    <location>
        <position position="287"/>
    </location>
</feature>
<dbReference type="Gene3D" id="3.40.605.10">
    <property type="entry name" value="Aldehyde Dehydrogenase, Chain A, domain 1"/>
    <property type="match status" value="1"/>
</dbReference>
<dbReference type="SUPFAM" id="SSF53720">
    <property type="entry name" value="ALDH-like"/>
    <property type="match status" value="1"/>
</dbReference>
<dbReference type="PROSITE" id="PS00070">
    <property type="entry name" value="ALDEHYDE_DEHYDR_CYS"/>
    <property type="match status" value="1"/>
</dbReference>
<gene>
    <name evidence="8" type="ORF">PARMNEM_LOCUS5646</name>
</gene>
<dbReference type="GO" id="GO:0006081">
    <property type="term" value="P:aldehyde metabolic process"/>
    <property type="evidence" value="ECO:0007669"/>
    <property type="project" value="InterPro"/>
</dbReference>
<dbReference type="CDD" id="cd07132">
    <property type="entry name" value="ALDH_F3AB"/>
    <property type="match status" value="1"/>
</dbReference>
<dbReference type="InterPro" id="IPR015590">
    <property type="entry name" value="Aldehyde_DH_dom"/>
</dbReference>
<dbReference type="EMBL" id="CAVLGL010000068">
    <property type="protein sequence ID" value="CAK1584387.1"/>
    <property type="molecule type" value="Genomic_DNA"/>
</dbReference>
<dbReference type="InterPro" id="IPR016161">
    <property type="entry name" value="Ald_DH/histidinol_DH"/>
</dbReference>
<dbReference type="InterPro" id="IPR012394">
    <property type="entry name" value="Aldehyde_DH_NAD(P)"/>
</dbReference>
<dbReference type="InterPro" id="IPR016162">
    <property type="entry name" value="Ald_DH_N"/>
</dbReference>
<keyword evidence="6" id="KW-0812">Transmembrane</keyword>
<dbReference type="GO" id="GO:0005737">
    <property type="term" value="C:cytoplasm"/>
    <property type="evidence" value="ECO:0007669"/>
    <property type="project" value="TreeGrafter"/>
</dbReference>
<dbReference type="Proteomes" id="UP001314205">
    <property type="component" value="Unassembled WGS sequence"/>
</dbReference>
<dbReference type="InterPro" id="IPR016163">
    <property type="entry name" value="Ald_DH_C"/>
</dbReference>
<evidence type="ECO:0000313" key="9">
    <source>
        <dbReference type="Proteomes" id="UP001314205"/>
    </source>
</evidence>
<evidence type="ECO:0000259" key="7">
    <source>
        <dbReference type="Pfam" id="PF00171"/>
    </source>
</evidence>
<evidence type="ECO:0000256" key="3">
    <source>
        <dbReference type="ARBA" id="ARBA00023027"/>
    </source>
</evidence>